<evidence type="ECO:0000256" key="6">
    <source>
        <dbReference type="SAM" id="MobiDB-lite"/>
    </source>
</evidence>
<feature type="domain" description="SAM-dependent MTase RsmB/NOP-type" evidence="7">
    <location>
        <begin position="141"/>
        <end position="455"/>
    </location>
</feature>
<evidence type="ECO:0000256" key="4">
    <source>
        <dbReference type="ARBA" id="ARBA00022884"/>
    </source>
</evidence>
<evidence type="ECO:0000313" key="9">
    <source>
        <dbReference type="Proteomes" id="UP000812966"/>
    </source>
</evidence>
<keyword evidence="9" id="KW-1185">Reference proteome</keyword>
<feature type="binding site" evidence="5">
    <location>
        <position position="319"/>
    </location>
    <ligand>
        <name>S-adenosyl-L-methionine</name>
        <dbReference type="ChEBI" id="CHEBI:59789"/>
    </ligand>
</feature>
<dbReference type="SUPFAM" id="SSF53335">
    <property type="entry name" value="S-adenosyl-L-methionine-dependent methyltransferases"/>
    <property type="match status" value="1"/>
</dbReference>
<feature type="active site" description="Nucleophile" evidence="5">
    <location>
        <position position="378"/>
    </location>
</feature>
<dbReference type="InterPro" id="IPR049561">
    <property type="entry name" value="NSUN5_7_fdxn-like"/>
</dbReference>
<organism evidence="8 9">
    <name type="scientific">Filobasidium floriforme</name>
    <dbReference type="NCBI Taxonomy" id="5210"/>
    <lineage>
        <taxon>Eukaryota</taxon>
        <taxon>Fungi</taxon>
        <taxon>Dikarya</taxon>
        <taxon>Basidiomycota</taxon>
        <taxon>Agaricomycotina</taxon>
        <taxon>Tremellomycetes</taxon>
        <taxon>Filobasidiales</taxon>
        <taxon>Filobasidiaceae</taxon>
        <taxon>Filobasidium</taxon>
    </lineage>
</organism>
<comment type="caution">
    <text evidence="8">The sequence shown here is derived from an EMBL/GenBank/DDBJ whole genome shotgun (WGS) entry which is preliminary data.</text>
</comment>
<dbReference type="InterPro" id="IPR048889">
    <property type="entry name" value="NSUN5_RCM1_N"/>
</dbReference>
<dbReference type="Pfam" id="PF21148">
    <property type="entry name" value="NSUN5_fdxn-like"/>
    <property type="match status" value="1"/>
</dbReference>
<comment type="similarity">
    <text evidence="5">Belongs to the class I-like SAM-binding methyltransferase superfamily. RsmB/NOP family.</text>
</comment>
<dbReference type="GO" id="GO:0005730">
    <property type="term" value="C:nucleolus"/>
    <property type="evidence" value="ECO:0007669"/>
    <property type="project" value="TreeGrafter"/>
</dbReference>
<dbReference type="AlphaFoldDB" id="A0A8K0NME3"/>
<keyword evidence="3 5" id="KW-0949">S-adenosyl-L-methionine</keyword>
<dbReference type="Proteomes" id="UP000812966">
    <property type="component" value="Unassembled WGS sequence"/>
</dbReference>
<dbReference type="InterPro" id="IPR023267">
    <property type="entry name" value="RCMT"/>
</dbReference>
<dbReference type="Pfam" id="PF21153">
    <property type="entry name" value="NSUN5_N"/>
    <property type="match status" value="1"/>
</dbReference>
<evidence type="ECO:0000313" key="8">
    <source>
        <dbReference type="EMBL" id="KAG7531382.1"/>
    </source>
</evidence>
<dbReference type="PANTHER" id="PTHR22807">
    <property type="entry name" value="NOP2 YEAST -RELATED NOL1/NOP2/FMU SUN DOMAIN-CONTAINING"/>
    <property type="match status" value="1"/>
</dbReference>
<accession>A0A8K0NME3</accession>
<name>A0A8K0NME3_9TREE</name>
<dbReference type="InterPro" id="IPR029063">
    <property type="entry name" value="SAM-dependent_MTases_sf"/>
</dbReference>
<dbReference type="PROSITE" id="PS51686">
    <property type="entry name" value="SAM_MT_RSMB_NOP"/>
    <property type="match status" value="1"/>
</dbReference>
<sequence>MNFYKQAALALDHLDAKQGSVKGSVAAAGVAQGNESKRILALVIESLKYKPTILDLLSSVKLLNLEKKVFPAKVPSGAPTSQNLVLVLLQDLLFSKEGKVQASDKWPPKAAILRHGTRLKAELVKLQIKRGLSSKEELERSGGDVATQIPRYVRCNTNILSITKFISNMTKANPPWTLLSTPTYPVPARSFFQDPHLSPDLFALPASTKFDKNLDYANGGIILQDKASCFPAKVLMHDWKDGEGQVIDGTAAPGNKTTYISALMHNKGEVHAFERSHVRFKTLEKMLERAGCNNVKAQRADFMESKPKDYENVTRILLDPSCSGSGIVNRLDYLLEGAEPEDDDVKAERLEKLAAFQLVMIRHAMKFPNAKRIVYSTCSIHTEEDEEVVMKALESPEARDFGWKIAPRSQVLPAWERRGRSEVTGGDKDIAEAVICCVPGEDRTNGFFVSCFVRDVPEYQPTEVVGRGKKRARQMDVQEEEAEPKRTKVEDNVEDMQTRTETIEVDTSRTAFANETSDQTTSKAKPKKKKKAKKAGLGA</sequence>
<dbReference type="CDD" id="cd02440">
    <property type="entry name" value="AdoMet_MTases"/>
    <property type="match status" value="1"/>
</dbReference>
<dbReference type="PRINTS" id="PR02008">
    <property type="entry name" value="RCMTFAMILY"/>
</dbReference>
<feature type="binding site" evidence="5">
    <location>
        <position position="301"/>
    </location>
    <ligand>
        <name>S-adenosyl-L-methionine</name>
        <dbReference type="ChEBI" id="CHEBI:59789"/>
    </ligand>
</feature>
<keyword evidence="1 5" id="KW-0489">Methyltransferase</keyword>
<keyword evidence="2 5" id="KW-0808">Transferase</keyword>
<dbReference type="Pfam" id="PF01189">
    <property type="entry name" value="Methyltr_RsmB-F"/>
    <property type="match status" value="1"/>
</dbReference>
<evidence type="ECO:0000256" key="3">
    <source>
        <dbReference type="ARBA" id="ARBA00022691"/>
    </source>
</evidence>
<dbReference type="Gene3D" id="3.40.50.150">
    <property type="entry name" value="Vaccinia Virus protein VP39"/>
    <property type="match status" value="1"/>
</dbReference>
<evidence type="ECO:0000256" key="5">
    <source>
        <dbReference type="PROSITE-ProRule" id="PRU01023"/>
    </source>
</evidence>
<evidence type="ECO:0000259" key="7">
    <source>
        <dbReference type="PROSITE" id="PS51686"/>
    </source>
</evidence>
<reference evidence="8" key="1">
    <citation type="submission" date="2020-04" db="EMBL/GenBank/DDBJ databases">
        <title>Analysis of mating type loci in Filobasidium floriforme.</title>
        <authorList>
            <person name="Nowrousian M."/>
        </authorList>
    </citation>
    <scope>NUCLEOTIDE SEQUENCE</scope>
    <source>
        <strain evidence="8">CBS 6242</strain>
    </source>
</reference>
<dbReference type="GO" id="GO:0003723">
    <property type="term" value="F:RNA binding"/>
    <property type="evidence" value="ECO:0007669"/>
    <property type="project" value="UniProtKB-UniRule"/>
</dbReference>
<feature type="binding site" evidence="5">
    <location>
        <position position="274"/>
    </location>
    <ligand>
        <name>S-adenosyl-L-methionine</name>
        <dbReference type="ChEBI" id="CHEBI:59789"/>
    </ligand>
</feature>
<dbReference type="InterPro" id="IPR001678">
    <property type="entry name" value="MeTrfase_RsmB-F_NOP2_dom"/>
</dbReference>
<dbReference type="EMBL" id="JABELV010000092">
    <property type="protein sequence ID" value="KAG7531382.1"/>
    <property type="molecule type" value="Genomic_DNA"/>
</dbReference>
<feature type="compositionally biased region" description="Basic residues" evidence="6">
    <location>
        <begin position="524"/>
        <end position="539"/>
    </location>
</feature>
<dbReference type="GO" id="GO:0008173">
    <property type="term" value="F:RNA methyltransferase activity"/>
    <property type="evidence" value="ECO:0007669"/>
    <property type="project" value="InterPro"/>
</dbReference>
<proteinExistence type="inferred from homology"/>
<dbReference type="PANTHER" id="PTHR22807:SF4">
    <property type="entry name" value="28S RRNA (CYTOSINE-C(5))-METHYLTRANSFERASE"/>
    <property type="match status" value="1"/>
</dbReference>
<gene>
    <name evidence="8" type="ORF">FFLO_04379</name>
</gene>
<comment type="caution">
    <text evidence="5">Lacks conserved residue(s) required for the propagation of feature annotation.</text>
</comment>
<evidence type="ECO:0000256" key="2">
    <source>
        <dbReference type="ARBA" id="ARBA00022679"/>
    </source>
</evidence>
<feature type="compositionally biased region" description="Polar residues" evidence="6">
    <location>
        <begin position="508"/>
        <end position="522"/>
    </location>
</feature>
<dbReference type="InterPro" id="IPR049560">
    <property type="entry name" value="MeTrfase_RsmB-F_NOP2_cat"/>
</dbReference>
<dbReference type="GO" id="GO:0070475">
    <property type="term" value="P:rRNA base methylation"/>
    <property type="evidence" value="ECO:0007669"/>
    <property type="project" value="TreeGrafter"/>
</dbReference>
<keyword evidence="4 5" id="KW-0694">RNA-binding</keyword>
<protein>
    <recommendedName>
        <fullName evidence="7">SAM-dependent MTase RsmB/NOP-type domain-containing protein</fullName>
    </recommendedName>
</protein>
<feature type="region of interest" description="Disordered" evidence="6">
    <location>
        <begin position="467"/>
        <end position="539"/>
    </location>
</feature>
<evidence type="ECO:0000256" key="1">
    <source>
        <dbReference type="ARBA" id="ARBA00022603"/>
    </source>
</evidence>
<feature type="compositionally biased region" description="Basic and acidic residues" evidence="6">
    <location>
        <begin position="483"/>
        <end position="502"/>
    </location>
</feature>